<dbReference type="Pfam" id="PF13672">
    <property type="entry name" value="PP2C_2"/>
    <property type="match status" value="1"/>
</dbReference>
<gene>
    <name evidence="3" type="ORF">HTZ77_23230</name>
</gene>
<feature type="region of interest" description="Disordered" evidence="1">
    <location>
        <begin position="1"/>
        <end position="82"/>
    </location>
</feature>
<feature type="compositionally biased region" description="Low complexity" evidence="1">
    <location>
        <begin position="19"/>
        <end position="31"/>
    </location>
</feature>
<proteinExistence type="predicted"/>
<comment type="caution">
    <text evidence="3">The sequence shown here is derived from an EMBL/GenBank/DDBJ whole genome shotgun (WGS) entry which is preliminary data.</text>
</comment>
<evidence type="ECO:0000259" key="2">
    <source>
        <dbReference type="Pfam" id="PF13672"/>
    </source>
</evidence>
<dbReference type="InterPro" id="IPR036457">
    <property type="entry name" value="PPM-type-like_dom_sf"/>
</dbReference>
<reference evidence="3 4" key="1">
    <citation type="submission" date="2020-06" db="EMBL/GenBank/DDBJ databases">
        <title>Nonomuraea sp. SMC257, a novel actinomycete isolated from soil.</title>
        <authorList>
            <person name="Chanama M."/>
        </authorList>
    </citation>
    <scope>NUCLEOTIDE SEQUENCE [LARGE SCALE GENOMIC DNA]</scope>
    <source>
        <strain evidence="3 4">SMC257</strain>
    </source>
</reference>
<evidence type="ECO:0000313" key="4">
    <source>
        <dbReference type="Proteomes" id="UP000586042"/>
    </source>
</evidence>
<dbReference type="InterPro" id="IPR001932">
    <property type="entry name" value="PPM-type_phosphatase-like_dom"/>
</dbReference>
<dbReference type="SUPFAM" id="SSF81606">
    <property type="entry name" value="PP2C-like"/>
    <property type="match status" value="1"/>
</dbReference>
<evidence type="ECO:0000256" key="1">
    <source>
        <dbReference type="SAM" id="MobiDB-lite"/>
    </source>
</evidence>
<protein>
    <submittedName>
        <fullName evidence="3">Protein phosphatase 2C domain-containing protein</fullName>
    </submittedName>
</protein>
<name>A0A7Y6IAW1_9ACTN</name>
<sequence>MAGSLRDSAPAYRCAARSPAPTTTGTAQPAASRGPARPGTVDTRDLTPCQAVRTHDQRRRTSDEGEPVLHVNHATTAAPGGANEDYLVTGPAWIAVLDGATAPRDVDSGCVHDVRWLVRTLAMAVAERIEEPWPLTRVLSEAIHATMRAHGDGCDLVNPDSPSATIAIVRRTGDHVDYLVLCDSPIAIRHRDGTVTVVADDRLNHLPGGHPYRLELIRSLRNQPDGFWVASTAPHAAAEALTGSVPVADVTGIGMFTDGVTRLVEWYGRSWEQVLDTLTERGPASLLADVREAELTYGPPRPAKVHDDATAAWVLPIPVT</sequence>
<dbReference type="Proteomes" id="UP000586042">
    <property type="component" value="Unassembled WGS sequence"/>
</dbReference>
<feature type="compositionally biased region" description="Basic and acidic residues" evidence="1">
    <location>
        <begin position="53"/>
        <end position="63"/>
    </location>
</feature>
<keyword evidence="4" id="KW-1185">Reference proteome</keyword>
<organism evidence="3 4">
    <name type="scientific">Nonomuraea montanisoli</name>
    <dbReference type="NCBI Taxonomy" id="2741721"/>
    <lineage>
        <taxon>Bacteria</taxon>
        <taxon>Bacillati</taxon>
        <taxon>Actinomycetota</taxon>
        <taxon>Actinomycetes</taxon>
        <taxon>Streptosporangiales</taxon>
        <taxon>Streptosporangiaceae</taxon>
        <taxon>Nonomuraea</taxon>
    </lineage>
</organism>
<dbReference type="AlphaFoldDB" id="A0A7Y6IAW1"/>
<feature type="domain" description="PPM-type phosphatase" evidence="2">
    <location>
        <begin position="90"/>
        <end position="284"/>
    </location>
</feature>
<accession>A0A7Y6IAW1</accession>
<dbReference type="EMBL" id="JABWGN010000008">
    <property type="protein sequence ID" value="NUW34328.1"/>
    <property type="molecule type" value="Genomic_DNA"/>
</dbReference>
<evidence type="ECO:0000313" key="3">
    <source>
        <dbReference type="EMBL" id="NUW34328.1"/>
    </source>
</evidence>